<protein>
    <submittedName>
        <fullName evidence="1">Uncharacterized protein</fullName>
    </submittedName>
</protein>
<evidence type="ECO:0000313" key="1">
    <source>
        <dbReference type="EMBL" id="MQM02171.1"/>
    </source>
</evidence>
<dbReference type="EMBL" id="NMUH01002808">
    <property type="protein sequence ID" value="MQM02171.1"/>
    <property type="molecule type" value="Genomic_DNA"/>
</dbReference>
<dbReference type="AlphaFoldDB" id="A0A843W915"/>
<gene>
    <name evidence="1" type="ORF">Taro_034939</name>
</gene>
<name>A0A843W915_COLES</name>
<organism evidence="1 2">
    <name type="scientific">Colocasia esculenta</name>
    <name type="common">Wild taro</name>
    <name type="synonym">Arum esculentum</name>
    <dbReference type="NCBI Taxonomy" id="4460"/>
    <lineage>
        <taxon>Eukaryota</taxon>
        <taxon>Viridiplantae</taxon>
        <taxon>Streptophyta</taxon>
        <taxon>Embryophyta</taxon>
        <taxon>Tracheophyta</taxon>
        <taxon>Spermatophyta</taxon>
        <taxon>Magnoliopsida</taxon>
        <taxon>Liliopsida</taxon>
        <taxon>Araceae</taxon>
        <taxon>Aroideae</taxon>
        <taxon>Colocasieae</taxon>
        <taxon>Colocasia</taxon>
    </lineage>
</organism>
<dbReference type="Proteomes" id="UP000652761">
    <property type="component" value="Unassembled WGS sequence"/>
</dbReference>
<evidence type="ECO:0000313" key="2">
    <source>
        <dbReference type="Proteomes" id="UP000652761"/>
    </source>
</evidence>
<proteinExistence type="predicted"/>
<sequence length="178" mass="19962">MWFSFLWLHSRCVSLSDHKADLTRSSGAVGHCLARRGFSTCVFSAWFWVTIKKLSFGLAVGVYRFCHGSVDTPIDGVDIGSESLKLFHENRVKLLGQSSSVDTQVDCVDTTMTKADCVDTTGNYCKTGFWDSELVSTHRWTVSTPLEDCVNTTGYCFRIGFWDSHLVSTHRWTVSTPL</sequence>
<reference evidence="1" key="1">
    <citation type="submission" date="2017-07" db="EMBL/GenBank/DDBJ databases">
        <title>Taro Niue Genome Assembly and Annotation.</title>
        <authorList>
            <person name="Atibalentja N."/>
            <person name="Keating K."/>
            <person name="Fields C.J."/>
        </authorList>
    </citation>
    <scope>NUCLEOTIDE SEQUENCE</scope>
    <source>
        <strain evidence="1">Niue_2</strain>
        <tissue evidence="1">Leaf</tissue>
    </source>
</reference>
<comment type="caution">
    <text evidence="1">The sequence shown here is derived from an EMBL/GenBank/DDBJ whole genome shotgun (WGS) entry which is preliminary data.</text>
</comment>
<keyword evidence="2" id="KW-1185">Reference proteome</keyword>
<accession>A0A843W915</accession>